<protein>
    <submittedName>
        <fullName evidence="2">Uncharacterized protein</fullName>
    </submittedName>
</protein>
<organism evidence="2 3">
    <name type="scientific">Stieleria magnilauensis</name>
    <dbReference type="NCBI Taxonomy" id="2527963"/>
    <lineage>
        <taxon>Bacteria</taxon>
        <taxon>Pseudomonadati</taxon>
        <taxon>Planctomycetota</taxon>
        <taxon>Planctomycetia</taxon>
        <taxon>Pirellulales</taxon>
        <taxon>Pirellulaceae</taxon>
        <taxon>Stieleria</taxon>
    </lineage>
</organism>
<sequence>MEDRHDQPANSERLLDSYTRRASKSVSRSGNFLTFYWVYRPVGEGTGKAK</sequence>
<evidence type="ECO:0000256" key="1">
    <source>
        <dbReference type="SAM" id="MobiDB-lite"/>
    </source>
</evidence>
<accession>A0ABX5Y1R4</accession>
<evidence type="ECO:0000313" key="2">
    <source>
        <dbReference type="EMBL" id="QDV88213.1"/>
    </source>
</evidence>
<proteinExistence type="predicted"/>
<name>A0ABX5Y1R4_9BACT</name>
<gene>
    <name evidence="2" type="ORF">TBK1r_72450</name>
</gene>
<feature type="region of interest" description="Disordered" evidence="1">
    <location>
        <begin position="1"/>
        <end position="25"/>
    </location>
</feature>
<dbReference type="EMBL" id="CP036432">
    <property type="protein sequence ID" value="QDV88213.1"/>
    <property type="molecule type" value="Genomic_DNA"/>
</dbReference>
<dbReference type="Proteomes" id="UP000318081">
    <property type="component" value="Chromosome"/>
</dbReference>
<keyword evidence="3" id="KW-1185">Reference proteome</keyword>
<feature type="compositionally biased region" description="Basic and acidic residues" evidence="1">
    <location>
        <begin position="1"/>
        <end position="19"/>
    </location>
</feature>
<evidence type="ECO:0000313" key="3">
    <source>
        <dbReference type="Proteomes" id="UP000318081"/>
    </source>
</evidence>
<reference evidence="2 3" key="1">
    <citation type="submission" date="2019-02" db="EMBL/GenBank/DDBJ databases">
        <title>Deep-cultivation of Planctomycetes and their phenomic and genomic characterization uncovers novel biology.</title>
        <authorList>
            <person name="Wiegand S."/>
            <person name="Jogler M."/>
            <person name="Boedeker C."/>
            <person name="Pinto D."/>
            <person name="Vollmers J."/>
            <person name="Rivas-Marin E."/>
            <person name="Kohn T."/>
            <person name="Peeters S.H."/>
            <person name="Heuer A."/>
            <person name="Rast P."/>
            <person name="Oberbeckmann S."/>
            <person name="Bunk B."/>
            <person name="Jeske O."/>
            <person name="Meyerdierks A."/>
            <person name="Storesund J.E."/>
            <person name="Kallscheuer N."/>
            <person name="Luecker S."/>
            <person name="Lage O.M."/>
            <person name="Pohl T."/>
            <person name="Merkel B.J."/>
            <person name="Hornburger P."/>
            <person name="Mueller R.-W."/>
            <person name="Bruemmer F."/>
            <person name="Labrenz M."/>
            <person name="Spormann A.M."/>
            <person name="Op den Camp H."/>
            <person name="Overmann J."/>
            <person name="Amann R."/>
            <person name="Jetten M.S.M."/>
            <person name="Mascher T."/>
            <person name="Medema M.H."/>
            <person name="Devos D.P."/>
            <person name="Kaster A.-K."/>
            <person name="Ovreas L."/>
            <person name="Rohde M."/>
            <person name="Galperin M.Y."/>
            <person name="Jogler C."/>
        </authorList>
    </citation>
    <scope>NUCLEOTIDE SEQUENCE [LARGE SCALE GENOMIC DNA]</scope>
    <source>
        <strain evidence="2 3">TBK1r</strain>
    </source>
</reference>